<gene>
    <name evidence="2" type="ORF">GJV77_09880</name>
</gene>
<dbReference type="PANTHER" id="PTHR35149">
    <property type="entry name" value="SLL5132 PROTEIN"/>
    <property type="match status" value="1"/>
</dbReference>
<feature type="domain" description="GmrSD restriction endonucleases N-terminal" evidence="1">
    <location>
        <begin position="8"/>
        <end position="244"/>
    </location>
</feature>
<proteinExistence type="predicted"/>
<reference evidence="2 3" key="1">
    <citation type="journal article" date="2006" name="Int. J. Syst. Evol. Microbiol.">
        <title>Myroides pelagicus sp. nov., isolated from seawater in Thailand.</title>
        <authorList>
            <person name="Yoon J."/>
            <person name="Maneerat S."/>
            <person name="Kawai F."/>
            <person name="Yokota A."/>
        </authorList>
    </citation>
    <scope>NUCLEOTIDE SEQUENCE [LARGE SCALE GENOMIC DNA]</scope>
    <source>
        <strain evidence="2 3">SM1T</strain>
    </source>
</reference>
<evidence type="ECO:0000313" key="2">
    <source>
        <dbReference type="EMBL" id="MTH30208.1"/>
    </source>
</evidence>
<comment type="caution">
    <text evidence="2">The sequence shown here is derived from an EMBL/GenBank/DDBJ whole genome shotgun (WGS) entry which is preliminary data.</text>
</comment>
<dbReference type="InterPro" id="IPR004919">
    <property type="entry name" value="GmrSD_N"/>
</dbReference>
<dbReference type="Proteomes" id="UP000488936">
    <property type="component" value="Unassembled WGS sequence"/>
</dbReference>
<evidence type="ECO:0000259" key="1">
    <source>
        <dbReference type="Pfam" id="PF03235"/>
    </source>
</evidence>
<protein>
    <submittedName>
        <fullName evidence="2">DUF262 domain-containing protein</fullName>
    </submittedName>
</protein>
<dbReference type="RefSeq" id="WP_155036195.1">
    <property type="nucleotide sequence ID" value="NZ_JBHTIG010000010.1"/>
</dbReference>
<dbReference type="AlphaFoldDB" id="A0A7K1GN18"/>
<evidence type="ECO:0000313" key="3">
    <source>
        <dbReference type="Proteomes" id="UP000488936"/>
    </source>
</evidence>
<dbReference type="PANTHER" id="PTHR35149:SF1">
    <property type="entry name" value="DUF5655 DOMAIN-CONTAINING PROTEIN"/>
    <property type="match status" value="1"/>
</dbReference>
<dbReference type="OrthoDB" id="9798761at2"/>
<name>A0A7K1GN18_9FLAO</name>
<dbReference type="Pfam" id="PF03235">
    <property type="entry name" value="GmrSD_N"/>
    <property type="match status" value="1"/>
</dbReference>
<keyword evidence="3" id="KW-1185">Reference proteome</keyword>
<accession>A0A7K1GN18</accession>
<organism evidence="2 3">
    <name type="scientific">Myroides pelagicus</name>
    <dbReference type="NCBI Taxonomy" id="270914"/>
    <lineage>
        <taxon>Bacteria</taxon>
        <taxon>Pseudomonadati</taxon>
        <taxon>Bacteroidota</taxon>
        <taxon>Flavobacteriia</taxon>
        <taxon>Flavobacteriales</taxon>
        <taxon>Flavobacteriaceae</taxon>
        <taxon>Myroides</taxon>
    </lineage>
</organism>
<sequence>MNIVAFAEVFKGKIFRIPDYQRGYSWTQKELSELWYDLYNTHQQRNAFHFTGILTFSAFSRADLENVRKEGFVIREDKLLIDKEYYQGYNIVDGQQRLTTLLILLAELVAALEDEQLSADLTNTYFKKNDKTGNKYVFGYHIDVPSHNYLIREIFNERDYEREETETLYTHNLTIAKNYFAEQVKKLPVMERSLWVEKITKHLLFSILDLTENKDRPLDVSMVFETLNFRGKQLSSLERLKNRVLYIVSKQLTTPATIQRSRKKVNQAWLEVYKWLGRNPMQAMDDDAFLKAFWLLYFSNTSMVSNDFKSYQKQLFTVDFQLEDSYNSTNHAEADALDKWLKSMRKAVVMWYFINNPYAVNTDEDFHYHFTKPIQDALYRLNNFPRGYGKYMLNLVLAILMRDLPEKEGDTPLENQDLQRLSAIERLLFAIERHNVMCFLLQGNNSNLNQEDTFRDINFYYQRGRAYTNEYLINVLMEQRVEHFRWKEVINHIHKGQRFRTWAGLDYFLKTIEEIKGGVVDKEMRKVDPKVYLVYPEDNYYKERSYYVEINKILKVNRDRYSYSIGNMFLAYNRYEPTSFDRIQEKVHNAIRHKYRTTKTEEGLLVYNIWNKEAIEERGREMMEQFIQYWELPPIQDTEMRRLLIFEV</sequence>
<dbReference type="EMBL" id="WMJY01000021">
    <property type="protein sequence ID" value="MTH30208.1"/>
    <property type="molecule type" value="Genomic_DNA"/>
</dbReference>